<accession>A0A8S5ME92</accession>
<reference evidence="1" key="1">
    <citation type="journal article" date="2021" name="Proc. Natl. Acad. Sci. U.S.A.">
        <title>A Catalog of Tens of Thousands of Viruses from Human Metagenomes Reveals Hidden Associations with Chronic Diseases.</title>
        <authorList>
            <person name="Tisza M.J."/>
            <person name="Buck C.B."/>
        </authorList>
    </citation>
    <scope>NUCLEOTIDE SEQUENCE</scope>
    <source>
        <strain evidence="1">CtS1E53</strain>
    </source>
</reference>
<protein>
    <submittedName>
        <fullName evidence="1">Tail component</fullName>
    </submittedName>
</protein>
<organism evidence="1">
    <name type="scientific">Siphoviridae sp. ctS1E53</name>
    <dbReference type="NCBI Taxonomy" id="2826340"/>
    <lineage>
        <taxon>Viruses</taxon>
        <taxon>Duplodnaviria</taxon>
        <taxon>Heunggongvirae</taxon>
        <taxon>Uroviricota</taxon>
        <taxon>Caudoviricetes</taxon>
    </lineage>
</organism>
<proteinExistence type="predicted"/>
<evidence type="ECO:0000313" key="1">
    <source>
        <dbReference type="EMBL" id="DAD80657.1"/>
    </source>
</evidence>
<sequence>MPVKFDDHSPEVKAKLEQNVKAALHAIGQKGVELTLGQMESGYGKPIRQTGDLMRDVQYDMRGENTVDIGNSLEYAPFVHDGTYKMAGRPYLRDAIIGGRGTIQSIAEQYLKQGF</sequence>
<dbReference type="EMBL" id="BK014885">
    <property type="protein sequence ID" value="DAD80657.1"/>
    <property type="molecule type" value="Genomic_DNA"/>
</dbReference>
<name>A0A8S5ME92_9CAUD</name>